<reference evidence="7 8" key="1">
    <citation type="journal article" date="2016" name="PLoS Pathog.">
        <title>Biosynthesis of antibiotic leucinostatins in bio-control fungus Purpureocillium lilacinum and their inhibition on phytophthora revealed by genome mining.</title>
        <authorList>
            <person name="Wang G."/>
            <person name="Liu Z."/>
            <person name="Lin R."/>
            <person name="Li E."/>
            <person name="Mao Z."/>
            <person name="Ling J."/>
            <person name="Yang Y."/>
            <person name="Yin W.B."/>
            <person name="Xie B."/>
        </authorList>
    </citation>
    <scope>NUCLEOTIDE SEQUENCE [LARGE SCALE GENOMIC DNA]</scope>
    <source>
        <strain evidence="7">170</strain>
    </source>
</reference>
<comment type="subcellular location">
    <subcellularLocation>
        <location evidence="1">Membrane</location>
        <topology evidence="1">Multi-pass membrane protein</topology>
    </subcellularLocation>
</comment>
<dbReference type="Gene3D" id="1.20.1250.20">
    <property type="entry name" value="MFS general substrate transporter like domains"/>
    <property type="match status" value="2"/>
</dbReference>
<feature type="transmembrane region" description="Helical" evidence="5">
    <location>
        <begin position="224"/>
        <end position="245"/>
    </location>
</feature>
<sequence length="610" mass="66987">MGDNTRADNGENINKEVVIQDVREKENDTEAVKPDGASVYSESSSVQAGVQKALILRAAWSKTTLLIAFSSLFLTTLVITFSDYSHMVLEPYVASDFKSHSTMSAARVAINITRIVAYPIIAKLSDVFGRAEMFVFSIFFQTLSYIIYATSQNIDHYVAAGLFDAIGSTGFGLTQQVFIADATTLVNRAFWSTLPESITTIPALYLGSLIGQGFLQHSTWRWSYGTWAIVVPSVTVPLVATMVVLQRRAKKNGLVSKDLNGDDAAPTWKKILQVLWAEIDFLGLTLLVTGLSLVLIPVSLTGSFNTDRWREASFIAMVVVGVVLLAVFLVWDLKFAKRPLIPVRMANRTVIAACAIQVFDFLEYSLFTIFFPSYLQVAGQFGPAQATRIDNSLRVAFQICALLVAAGMRYTRNTQMWILTGLPLVILGQGLMIYLVDMGNGQHGTEVTFIVSKVISGIGRAFFQTAGQVSVQAVVSRQELATITALFQAGNSVGGAIGTSVSGAIWRNTLPDKLLEYLPETEKKNATSIFQSIVVAKKYKPGTPARDAIDRSYRESQRILAIVATCMCVPNLILMWFMKDVKLAEEDKKDQENINRAIAKLEQKNDNGGP</sequence>
<keyword evidence="4 5" id="KW-0472">Membrane</keyword>
<dbReference type="KEGG" id="pchm:VFPPC_08647"/>
<protein>
    <submittedName>
        <fullName evidence="7">Siderophore iron transporter mirA</fullName>
    </submittedName>
</protein>
<dbReference type="OrthoDB" id="2241241at2759"/>
<dbReference type="PANTHER" id="PTHR23501">
    <property type="entry name" value="MAJOR FACILITATOR SUPERFAMILY"/>
    <property type="match status" value="1"/>
</dbReference>
<accession>A0A179FPY3</accession>
<name>A0A179FPY3_METCM</name>
<keyword evidence="8" id="KW-1185">Reference proteome</keyword>
<keyword evidence="3 5" id="KW-1133">Transmembrane helix</keyword>
<feature type="transmembrane region" description="Helical" evidence="5">
    <location>
        <begin position="351"/>
        <end position="371"/>
    </location>
</feature>
<dbReference type="InterPro" id="IPR011701">
    <property type="entry name" value="MFS"/>
</dbReference>
<evidence type="ECO:0000256" key="2">
    <source>
        <dbReference type="ARBA" id="ARBA00022692"/>
    </source>
</evidence>
<dbReference type="PROSITE" id="PS50850">
    <property type="entry name" value="MFS"/>
    <property type="match status" value="1"/>
</dbReference>
<dbReference type="GO" id="GO:0015343">
    <property type="term" value="F:siderophore-iron transmembrane transporter activity"/>
    <property type="evidence" value="ECO:0007669"/>
    <property type="project" value="TreeGrafter"/>
</dbReference>
<dbReference type="AlphaFoldDB" id="A0A179FPY3"/>
<dbReference type="Proteomes" id="UP000078397">
    <property type="component" value="Unassembled WGS sequence"/>
</dbReference>
<feature type="transmembrane region" description="Helical" evidence="5">
    <location>
        <begin position="65"/>
        <end position="84"/>
    </location>
</feature>
<dbReference type="GeneID" id="28851314"/>
<evidence type="ECO:0000256" key="5">
    <source>
        <dbReference type="SAM" id="Phobius"/>
    </source>
</evidence>
<feature type="domain" description="Major facilitator superfamily (MFS) profile" evidence="6">
    <location>
        <begin position="64"/>
        <end position="582"/>
    </location>
</feature>
<dbReference type="Pfam" id="PF07690">
    <property type="entry name" value="MFS_1"/>
    <property type="match status" value="1"/>
</dbReference>
<dbReference type="PANTHER" id="PTHR23501:SF87">
    <property type="entry name" value="SIDEROPHORE IRON TRANSPORTER 2"/>
    <property type="match status" value="1"/>
</dbReference>
<dbReference type="InterPro" id="IPR020846">
    <property type="entry name" value="MFS_dom"/>
</dbReference>
<feature type="transmembrane region" description="Helical" evidence="5">
    <location>
        <begin position="417"/>
        <end position="436"/>
    </location>
</feature>
<comment type="caution">
    <text evidence="7">The sequence shown here is derived from an EMBL/GenBank/DDBJ whole genome shotgun (WGS) entry which is preliminary data.</text>
</comment>
<dbReference type="EMBL" id="LSBJ02000004">
    <property type="protein sequence ID" value="OAQ67211.1"/>
    <property type="molecule type" value="Genomic_DNA"/>
</dbReference>
<feature type="transmembrane region" description="Helical" evidence="5">
    <location>
        <begin position="559"/>
        <end position="578"/>
    </location>
</feature>
<evidence type="ECO:0000313" key="7">
    <source>
        <dbReference type="EMBL" id="OAQ67211.1"/>
    </source>
</evidence>
<dbReference type="SUPFAM" id="SSF103473">
    <property type="entry name" value="MFS general substrate transporter"/>
    <property type="match status" value="1"/>
</dbReference>
<gene>
    <name evidence="7" type="ORF">VFPPC_08647</name>
</gene>
<feature type="transmembrane region" description="Helical" evidence="5">
    <location>
        <begin position="279"/>
        <end position="300"/>
    </location>
</feature>
<feature type="transmembrane region" description="Helical" evidence="5">
    <location>
        <begin position="312"/>
        <end position="331"/>
    </location>
</feature>
<keyword evidence="2 5" id="KW-0812">Transmembrane</keyword>
<evidence type="ECO:0000256" key="3">
    <source>
        <dbReference type="ARBA" id="ARBA00022989"/>
    </source>
</evidence>
<organism evidence="7 8">
    <name type="scientific">Pochonia chlamydosporia 170</name>
    <dbReference type="NCBI Taxonomy" id="1380566"/>
    <lineage>
        <taxon>Eukaryota</taxon>
        <taxon>Fungi</taxon>
        <taxon>Dikarya</taxon>
        <taxon>Ascomycota</taxon>
        <taxon>Pezizomycotina</taxon>
        <taxon>Sordariomycetes</taxon>
        <taxon>Hypocreomycetidae</taxon>
        <taxon>Hypocreales</taxon>
        <taxon>Clavicipitaceae</taxon>
        <taxon>Pochonia</taxon>
    </lineage>
</organism>
<evidence type="ECO:0000313" key="8">
    <source>
        <dbReference type="Proteomes" id="UP000078397"/>
    </source>
</evidence>
<evidence type="ECO:0000259" key="6">
    <source>
        <dbReference type="PROSITE" id="PS50850"/>
    </source>
</evidence>
<dbReference type="GO" id="GO:0005886">
    <property type="term" value="C:plasma membrane"/>
    <property type="evidence" value="ECO:0007669"/>
    <property type="project" value="TreeGrafter"/>
</dbReference>
<feature type="transmembrane region" description="Helical" evidence="5">
    <location>
        <begin position="133"/>
        <end position="151"/>
    </location>
</feature>
<proteinExistence type="predicted"/>
<dbReference type="RefSeq" id="XP_018144298.1">
    <property type="nucleotide sequence ID" value="XM_018287320.1"/>
</dbReference>
<dbReference type="InterPro" id="IPR036259">
    <property type="entry name" value="MFS_trans_sf"/>
</dbReference>
<evidence type="ECO:0000256" key="1">
    <source>
        <dbReference type="ARBA" id="ARBA00004141"/>
    </source>
</evidence>
<evidence type="ECO:0000256" key="4">
    <source>
        <dbReference type="ARBA" id="ARBA00023136"/>
    </source>
</evidence>